<proteinExistence type="inferred from homology"/>
<dbReference type="SMART" id="SM00491">
    <property type="entry name" value="HELICc2"/>
    <property type="match status" value="1"/>
</dbReference>
<dbReference type="GO" id="GO:0005524">
    <property type="term" value="F:ATP binding"/>
    <property type="evidence" value="ECO:0007669"/>
    <property type="project" value="UniProtKB-KW"/>
</dbReference>
<dbReference type="AlphaFoldDB" id="W9H0Y8"/>
<dbReference type="PROSITE" id="PS51193">
    <property type="entry name" value="HELICASE_ATP_BIND_2"/>
    <property type="match status" value="1"/>
</dbReference>
<dbReference type="EMBL" id="AVFL01000010">
    <property type="protein sequence ID" value="EWY39714.1"/>
    <property type="molecule type" value="Genomic_DNA"/>
</dbReference>
<organism evidence="7 8">
    <name type="scientific">Skermanella stibiiresistens SB22</name>
    <dbReference type="NCBI Taxonomy" id="1385369"/>
    <lineage>
        <taxon>Bacteria</taxon>
        <taxon>Pseudomonadati</taxon>
        <taxon>Pseudomonadota</taxon>
        <taxon>Alphaproteobacteria</taxon>
        <taxon>Rhodospirillales</taxon>
        <taxon>Azospirillaceae</taxon>
        <taxon>Skermanella</taxon>
    </lineage>
</organism>
<dbReference type="InterPro" id="IPR006555">
    <property type="entry name" value="ATP-dep_Helicase_C"/>
</dbReference>
<evidence type="ECO:0000256" key="1">
    <source>
        <dbReference type="ARBA" id="ARBA00022741"/>
    </source>
</evidence>
<dbReference type="GO" id="GO:0003678">
    <property type="term" value="F:DNA helicase activity"/>
    <property type="evidence" value="ECO:0007669"/>
    <property type="project" value="TreeGrafter"/>
</dbReference>
<dbReference type="PATRIC" id="fig|1385369.3.peg.3046"/>
<dbReference type="InterPro" id="IPR014013">
    <property type="entry name" value="Helic_SF1/SF2_ATP-bd_DinG/Rad3"/>
</dbReference>
<evidence type="ECO:0000259" key="6">
    <source>
        <dbReference type="PROSITE" id="PS51193"/>
    </source>
</evidence>
<dbReference type="RefSeq" id="WP_037453261.1">
    <property type="nucleotide sequence ID" value="NZ_AVFL01000010.1"/>
</dbReference>
<feature type="compositionally biased region" description="Polar residues" evidence="5">
    <location>
        <begin position="228"/>
        <end position="242"/>
    </location>
</feature>
<keyword evidence="8" id="KW-1185">Reference proteome</keyword>
<feature type="compositionally biased region" description="Pro residues" evidence="5">
    <location>
        <begin position="925"/>
        <end position="936"/>
    </location>
</feature>
<dbReference type="SUPFAM" id="SSF52540">
    <property type="entry name" value="P-loop containing nucleoside triphosphate hydrolases"/>
    <property type="match status" value="1"/>
</dbReference>
<name>W9H0Y8_9PROT</name>
<dbReference type="GO" id="GO:0006139">
    <property type="term" value="P:nucleobase-containing compound metabolic process"/>
    <property type="evidence" value="ECO:0007669"/>
    <property type="project" value="InterPro"/>
</dbReference>
<dbReference type="Pfam" id="PF13307">
    <property type="entry name" value="Helicase_C_2"/>
    <property type="match status" value="1"/>
</dbReference>
<reference evidence="7 8" key="1">
    <citation type="submission" date="2013-08" db="EMBL/GenBank/DDBJ databases">
        <title>The genome sequence of Skermanella stibiiresistens.</title>
        <authorList>
            <person name="Zhu W."/>
            <person name="Wang G."/>
        </authorList>
    </citation>
    <scope>NUCLEOTIDE SEQUENCE [LARGE SCALE GENOMIC DNA]</scope>
    <source>
        <strain evidence="7 8">SB22</strain>
    </source>
</reference>
<feature type="domain" description="Helicase ATP-binding" evidence="6">
    <location>
        <begin position="216"/>
        <end position="495"/>
    </location>
</feature>
<evidence type="ECO:0000256" key="3">
    <source>
        <dbReference type="ARBA" id="ARBA00022840"/>
    </source>
</evidence>
<dbReference type="GO" id="GO:0016818">
    <property type="term" value="F:hydrolase activity, acting on acid anhydrides, in phosphorus-containing anhydrides"/>
    <property type="evidence" value="ECO:0007669"/>
    <property type="project" value="InterPro"/>
</dbReference>
<dbReference type="Proteomes" id="UP000019486">
    <property type="component" value="Unassembled WGS sequence"/>
</dbReference>
<feature type="region of interest" description="Disordered" evidence="5">
    <location>
        <begin position="922"/>
        <end position="946"/>
    </location>
</feature>
<evidence type="ECO:0000256" key="5">
    <source>
        <dbReference type="SAM" id="MobiDB-lite"/>
    </source>
</evidence>
<dbReference type="PANTHER" id="PTHR11472:SF34">
    <property type="entry name" value="REGULATOR OF TELOMERE ELONGATION HELICASE 1"/>
    <property type="match status" value="1"/>
</dbReference>
<dbReference type="PANTHER" id="PTHR11472">
    <property type="entry name" value="DNA REPAIR DEAD HELICASE RAD3/XP-D SUBFAMILY MEMBER"/>
    <property type="match status" value="1"/>
</dbReference>
<dbReference type="InterPro" id="IPR045028">
    <property type="entry name" value="DinG/Rad3-like"/>
</dbReference>
<dbReference type="InterPro" id="IPR027417">
    <property type="entry name" value="P-loop_NTPase"/>
</dbReference>
<keyword evidence="3" id="KW-0067">ATP-binding</keyword>
<comment type="similarity">
    <text evidence="4">Belongs to the helicase family. DinG subfamily.</text>
</comment>
<keyword evidence="2" id="KW-0378">Hydrolase</keyword>
<sequence length="946" mass="103694">MDIVQFPAPSRRLLLPDVPALVAGARRAVWLTADGEVETIDLDEARRRLQRDTLLVCHARSLARRLNIDRFVALDVLELYAFVHPARFVVPTPRGLAEALGLPRPDGAEDDALTLIRATSQLLTDLTDPEREEKSDPVAIAWFMGVGGQGYSWNWAPFVLSALGVPNGPPGGRALGAFQVWKRMAEWEDGPPEPPPGQIPVHANDARRRLSDLLQSGMRGGKAAEPRPQQSDYASAVSTAFTPRNHPGTPNLVLAEAGTGVGKTLGYLAPASLWAEVNRGPVWISTYTRNLQHQIDGELDRLHADPAVKARKVVLRKGRENYLCLLNLEEAIASLPSQPVFATALGLMVRWVAATRDGDMQGGDFPGWLPDLVGRARTVTLADRRGECIYSACQHYRKCFIENTIRRARKADIVIANHALVMIQAALGGEDTAAPTRYVFDEGHHVFDAADSAFAGHLTALETSELRRWLLGAEGGRSSRARGLKRRVEDLVAGDDEGAALVDEVVMAARALPGEGWANRMKDQMGTGAAEAFLLMVHRQVHTRAHGRDSFYSLETETAEPVDGLVAAADELEKALGRLQHPLEELAKRLTARLDNEAAELDSDTRRRIEAICRSLQRRGGVTLKGWRDMLKAVGQPTPSGFVDWYGIERQDGRDLDIGMYRHYIDPTIPFVATVGAQAHGMVVTSATLTDGTGDVEQDWLAASVRTGAVHMAWPALRASVPSPFDYPARTRVMVVTDVRKDDLVQVAAAYRELFLAAGGGGLGLFTAISRLRAVHQRIAEPLEMAGLPLYGQHVDGLDVSTLIDIFRGEEQACLLGTDAVRDGVDVPGRSLRLIVFDRVPWPRPDILHRARRDAFGAKRYDDMITRLRLKQAFGRLVRRADDMGVFVLLDPMMPSRLAGAFPEGVELRRVGLAEAVRVTRDFLAPPPSDGQPPAEPRLLEAKPED</sequence>
<feature type="region of interest" description="Disordered" evidence="5">
    <location>
        <begin position="217"/>
        <end position="250"/>
    </location>
</feature>
<dbReference type="STRING" id="1385369.N825_04105"/>
<gene>
    <name evidence="7" type="ORF">N825_04105</name>
</gene>
<evidence type="ECO:0000313" key="7">
    <source>
        <dbReference type="EMBL" id="EWY39714.1"/>
    </source>
</evidence>
<dbReference type="Gene3D" id="3.40.50.300">
    <property type="entry name" value="P-loop containing nucleotide triphosphate hydrolases"/>
    <property type="match status" value="2"/>
</dbReference>
<evidence type="ECO:0000256" key="2">
    <source>
        <dbReference type="ARBA" id="ARBA00022801"/>
    </source>
</evidence>
<dbReference type="OrthoDB" id="9805194at2"/>
<evidence type="ECO:0000313" key="8">
    <source>
        <dbReference type="Proteomes" id="UP000019486"/>
    </source>
</evidence>
<dbReference type="GO" id="GO:0003676">
    <property type="term" value="F:nucleic acid binding"/>
    <property type="evidence" value="ECO:0007669"/>
    <property type="project" value="InterPro"/>
</dbReference>
<accession>W9H0Y8</accession>
<protein>
    <submittedName>
        <fullName evidence="7">DNA helicase</fullName>
    </submittedName>
</protein>
<comment type="caution">
    <text evidence="7">The sequence shown here is derived from an EMBL/GenBank/DDBJ whole genome shotgun (WGS) entry which is preliminary data.</text>
</comment>
<evidence type="ECO:0000256" key="4">
    <source>
        <dbReference type="ARBA" id="ARBA00038058"/>
    </source>
</evidence>
<keyword evidence="7" id="KW-0347">Helicase</keyword>
<keyword evidence="1" id="KW-0547">Nucleotide-binding</keyword>